<organism evidence="3 4">
    <name type="scientific">Trachymyrmex septentrionalis</name>
    <dbReference type="NCBI Taxonomy" id="34720"/>
    <lineage>
        <taxon>Eukaryota</taxon>
        <taxon>Metazoa</taxon>
        <taxon>Ecdysozoa</taxon>
        <taxon>Arthropoda</taxon>
        <taxon>Hexapoda</taxon>
        <taxon>Insecta</taxon>
        <taxon>Pterygota</taxon>
        <taxon>Neoptera</taxon>
        <taxon>Endopterygota</taxon>
        <taxon>Hymenoptera</taxon>
        <taxon>Apocrita</taxon>
        <taxon>Aculeata</taxon>
        <taxon>Formicoidea</taxon>
        <taxon>Formicidae</taxon>
        <taxon>Myrmicinae</taxon>
        <taxon>Trachymyrmex</taxon>
    </lineage>
</organism>
<sequence>MFRPAAGDVRARNARDTVALDGRDVTDAFARCRRGRKNPRAVRGDSPRIAERRPRLARRDNTCPAGATYGTDFQCSHYCRRIYRRMTPEDNSTRSTLTYPHGFGEKIMNVALAGYVGPACRKVKLHSGNKKSCSPEANEIPRVPEYILHFAVLYQCEKENSLSLSLPLSLSLSFFLEHIRHIYITYMILCITLLLSIYFFIHIYVYFFFHFFLLKNYFHGEFALLINVQYSLSLSLSLSLSHSLSLQSSINYNT</sequence>
<dbReference type="EMBL" id="KQ981523">
    <property type="protein sequence ID" value="KYN40335.1"/>
    <property type="molecule type" value="Genomic_DNA"/>
</dbReference>
<feature type="compositionally biased region" description="Basic and acidic residues" evidence="1">
    <location>
        <begin position="42"/>
        <end position="57"/>
    </location>
</feature>
<name>A0A195FI15_9HYME</name>
<feature type="transmembrane region" description="Helical" evidence="2">
    <location>
        <begin position="183"/>
        <end position="209"/>
    </location>
</feature>
<keyword evidence="2" id="KW-0812">Transmembrane</keyword>
<reference evidence="3 4" key="1">
    <citation type="submission" date="2016-03" db="EMBL/GenBank/DDBJ databases">
        <title>Trachymyrmex septentrionalis WGS genome.</title>
        <authorList>
            <person name="Nygaard S."/>
            <person name="Hu H."/>
            <person name="Boomsma J."/>
            <person name="Zhang G."/>
        </authorList>
    </citation>
    <scope>NUCLEOTIDE SEQUENCE [LARGE SCALE GENOMIC DNA]</scope>
    <source>
        <strain evidence="3">Tsep2-gDNA-1</strain>
        <tissue evidence="3">Whole body</tissue>
    </source>
</reference>
<keyword evidence="4" id="KW-1185">Reference proteome</keyword>
<evidence type="ECO:0000256" key="2">
    <source>
        <dbReference type="SAM" id="Phobius"/>
    </source>
</evidence>
<proteinExistence type="predicted"/>
<evidence type="ECO:0000256" key="1">
    <source>
        <dbReference type="SAM" id="MobiDB-lite"/>
    </source>
</evidence>
<dbReference type="Proteomes" id="UP000078541">
    <property type="component" value="Unassembled WGS sequence"/>
</dbReference>
<dbReference type="AlphaFoldDB" id="A0A195FI15"/>
<evidence type="ECO:0000313" key="3">
    <source>
        <dbReference type="EMBL" id="KYN40335.1"/>
    </source>
</evidence>
<feature type="region of interest" description="Disordered" evidence="1">
    <location>
        <begin position="36"/>
        <end position="57"/>
    </location>
</feature>
<evidence type="ECO:0000313" key="4">
    <source>
        <dbReference type="Proteomes" id="UP000078541"/>
    </source>
</evidence>
<keyword evidence="2" id="KW-1133">Transmembrane helix</keyword>
<keyword evidence="2" id="KW-0472">Membrane</keyword>
<protein>
    <submittedName>
        <fullName evidence="3">Uncharacterized protein</fullName>
    </submittedName>
</protein>
<gene>
    <name evidence="3" type="ORF">ALC56_05280</name>
</gene>
<accession>A0A195FI15</accession>